<dbReference type="PATRIC" id="fig|1088869.3.peg.259"/>
<protein>
    <submittedName>
        <fullName evidence="1">Uncharacterized protein</fullName>
    </submittedName>
</protein>
<evidence type="ECO:0000313" key="2">
    <source>
        <dbReference type="Proteomes" id="UP000004949"/>
    </source>
</evidence>
<sequence>MCMTVQTRIRKKIPPAWPAGRDVTKGQIPVLAGQGGRCMDRA</sequence>
<proteinExistence type="predicted"/>
<dbReference type="AlphaFoldDB" id="G6XFJ1"/>
<dbReference type="EMBL" id="AGQV01000001">
    <property type="protein sequence ID" value="EHH68950.1"/>
    <property type="molecule type" value="Genomic_DNA"/>
</dbReference>
<dbReference type="Proteomes" id="UP000004949">
    <property type="component" value="Unassembled WGS sequence"/>
</dbReference>
<gene>
    <name evidence="1" type="ORF">GMO_02560</name>
</gene>
<name>G6XFJ1_9PROT</name>
<evidence type="ECO:0000313" key="1">
    <source>
        <dbReference type="EMBL" id="EHH68950.1"/>
    </source>
</evidence>
<accession>G6XFJ1</accession>
<keyword evidence="2" id="KW-1185">Reference proteome</keyword>
<comment type="caution">
    <text evidence="1">The sequence shown here is derived from an EMBL/GenBank/DDBJ whole genome shotgun (WGS) entry which is preliminary data.</text>
</comment>
<reference evidence="1 2" key="1">
    <citation type="submission" date="2011-10" db="EMBL/GenBank/DDBJ databases">
        <title>Genome sequence of Gluconobacter morbifer G707, isolated from Drosophila gut.</title>
        <authorList>
            <person name="Lee W.-J."/>
            <person name="Kim E.-K."/>
        </authorList>
    </citation>
    <scope>NUCLEOTIDE SEQUENCE [LARGE SCALE GENOMIC DNA]</scope>
    <source>
        <strain evidence="1 2">G707</strain>
    </source>
</reference>
<organism evidence="1 2">
    <name type="scientific">Gluconobacter morbifer G707</name>
    <dbReference type="NCBI Taxonomy" id="1088869"/>
    <lineage>
        <taxon>Bacteria</taxon>
        <taxon>Pseudomonadati</taxon>
        <taxon>Pseudomonadota</taxon>
        <taxon>Alphaproteobacteria</taxon>
        <taxon>Acetobacterales</taxon>
        <taxon>Acetobacteraceae</taxon>
        <taxon>Gluconobacter</taxon>
    </lineage>
</organism>